<protein>
    <submittedName>
        <fullName evidence="1">Uncharacterized protein</fullName>
    </submittedName>
</protein>
<dbReference type="Proteomes" id="UP000177652">
    <property type="component" value="Unassembled WGS sequence"/>
</dbReference>
<dbReference type="EMBL" id="MFLK01000051">
    <property type="protein sequence ID" value="OGG65342.1"/>
    <property type="molecule type" value="Genomic_DNA"/>
</dbReference>
<organism evidence="1 2">
    <name type="scientific">Candidatus Kaiserbacteria bacterium RIFCSPHIGHO2_02_FULL_55_20</name>
    <dbReference type="NCBI Taxonomy" id="1798497"/>
    <lineage>
        <taxon>Bacteria</taxon>
        <taxon>Candidatus Kaiseribacteriota</taxon>
    </lineage>
</organism>
<reference evidence="1 2" key="1">
    <citation type="journal article" date="2016" name="Nat. Commun.">
        <title>Thousands of microbial genomes shed light on interconnected biogeochemical processes in an aquifer system.</title>
        <authorList>
            <person name="Anantharaman K."/>
            <person name="Brown C.T."/>
            <person name="Hug L.A."/>
            <person name="Sharon I."/>
            <person name="Castelle C.J."/>
            <person name="Probst A.J."/>
            <person name="Thomas B.C."/>
            <person name="Singh A."/>
            <person name="Wilkins M.J."/>
            <person name="Karaoz U."/>
            <person name="Brodie E.L."/>
            <person name="Williams K.H."/>
            <person name="Hubbard S.S."/>
            <person name="Banfield J.F."/>
        </authorList>
    </citation>
    <scope>NUCLEOTIDE SEQUENCE [LARGE SCALE GENOMIC DNA]</scope>
</reference>
<dbReference type="AlphaFoldDB" id="A0A1F6DWD9"/>
<sequence>MDGRNAMNFPADARPGWVLHCTGRLHQPDKLTIRLDTINLETLSILAWDIENKGWIRLSLHRGGTGHLVLVYLGATFGKIEVVSQQ</sequence>
<comment type="caution">
    <text evidence="1">The sequence shown here is derived from an EMBL/GenBank/DDBJ whole genome shotgun (WGS) entry which is preliminary data.</text>
</comment>
<proteinExistence type="predicted"/>
<evidence type="ECO:0000313" key="2">
    <source>
        <dbReference type="Proteomes" id="UP000177652"/>
    </source>
</evidence>
<accession>A0A1F6DWD9</accession>
<name>A0A1F6DWD9_9BACT</name>
<evidence type="ECO:0000313" key="1">
    <source>
        <dbReference type="EMBL" id="OGG65342.1"/>
    </source>
</evidence>
<gene>
    <name evidence="1" type="ORF">A3D71_00105</name>
</gene>